<keyword evidence="5" id="KW-1185">Reference proteome</keyword>
<dbReference type="CDD" id="cd12087">
    <property type="entry name" value="TM_EGFR-like"/>
    <property type="match status" value="1"/>
</dbReference>
<keyword evidence="2" id="KW-1133">Transmembrane helix</keyword>
<dbReference type="OrthoDB" id="5361565at2759"/>
<dbReference type="InterPro" id="IPR033121">
    <property type="entry name" value="PEPTIDASE_A1"/>
</dbReference>
<evidence type="ECO:0000313" key="4">
    <source>
        <dbReference type="EMBL" id="OHE99773.1"/>
    </source>
</evidence>
<feature type="domain" description="Peptidase A1" evidence="3">
    <location>
        <begin position="173"/>
        <end position="524"/>
    </location>
</feature>
<dbReference type="PROSITE" id="PS51767">
    <property type="entry name" value="PEPTIDASE_A1"/>
    <property type="match status" value="1"/>
</dbReference>
<dbReference type="Gene3D" id="2.40.70.10">
    <property type="entry name" value="Acid Proteases"/>
    <property type="match status" value="1"/>
</dbReference>
<feature type="region of interest" description="Disordered" evidence="1">
    <location>
        <begin position="546"/>
        <end position="575"/>
    </location>
</feature>
<evidence type="ECO:0000256" key="1">
    <source>
        <dbReference type="SAM" id="MobiDB-lite"/>
    </source>
</evidence>
<dbReference type="EMBL" id="MJBS01000033">
    <property type="protein sequence ID" value="OHE99773.1"/>
    <property type="molecule type" value="Genomic_DNA"/>
</dbReference>
<feature type="transmembrane region" description="Helical" evidence="2">
    <location>
        <begin position="580"/>
        <end position="603"/>
    </location>
</feature>
<dbReference type="AlphaFoldDB" id="A0A1G4BEI3"/>
<dbReference type="Proteomes" id="UP000176998">
    <property type="component" value="Unassembled WGS sequence"/>
</dbReference>
<dbReference type="STRING" id="1209926.A0A1G4BEI3"/>
<accession>A0A1G4BEI3</accession>
<dbReference type="InterPro" id="IPR021109">
    <property type="entry name" value="Peptidase_aspartic_dom_sf"/>
</dbReference>
<reference evidence="4 5" key="1">
    <citation type="submission" date="2016-09" db="EMBL/GenBank/DDBJ databases">
        <authorList>
            <person name="Capua I."/>
            <person name="De Benedictis P."/>
            <person name="Joannis T."/>
            <person name="Lombin L.H."/>
            <person name="Cattoli G."/>
        </authorList>
    </citation>
    <scope>NUCLEOTIDE SEQUENCE [LARGE SCALE GENOMIC DNA]</scope>
    <source>
        <strain evidence="4 5">IMI 309357</strain>
    </source>
</reference>
<name>A0A1G4BEI3_9PEZI</name>
<sequence length="667" mass="72301">MARFRGVSGRGSGSGRVLRDVGEADGLALCKNASLPAQRSVEMIVQGDDLGSGCVDGNREVMLHGISDVKGSSTAPWAIQEALFWFWVRPDVRSRAVSVKDVDIGERCWMVRSRRPNPRDIAKNLSFASSVRMAVSLLLFLLEGVMSVKADCSPYPISLPIGNVTLSNGKVARGLNLAVGSPAQTFAFMPHCEKNGSLLYGNDGYCNLEQADITSKDSCTSYRGGAYDSIESITRKTADLDTFPDDGNLAQLDPITDTLKLNDNVTLENVQFGIAKSAMRGQGYPSQVVIGLGSRSPFLQALKSSSKIASRSWSFFWGRGFGMESQFNGHVVFGGYDRAKIKGKRYTQPLADSSSPCGSRLVVTISDLKLNFPNGSESSLFSPSLRPIDVCVSPHSPFVMTMPYNPVFMYFLDQTGSSMLNFTRSLDYHDYDMRYIAPSRPFVGDFTVSLSSGLNIRIPNEYLVIPHVSLDKTTGDTLVNTTGPDLLFNSLQADNANDMPQLGWQFLAAAYLQVNQEASQFSLWEANPTPNEDLVAVDADDKDVTNFCRKDGSDADSGGNSSPSPSPQPAPSDSYSTGTIVGIAVGAGAAVLLAVGVAVWFWFWRRKKKKAQAEVTQWSVGAPVNGGGFTNTENPEQHHYSSSYNVYAKAELTAEESITGPRYEMAG</sequence>
<evidence type="ECO:0000259" key="3">
    <source>
        <dbReference type="PROSITE" id="PS51767"/>
    </source>
</evidence>
<evidence type="ECO:0000256" key="2">
    <source>
        <dbReference type="SAM" id="Phobius"/>
    </source>
</evidence>
<comment type="caution">
    <text evidence="4">The sequence shown here is derived from an EMBL/GenBank/DDBJ whole genome shotgun (WGS) entry which is preliminary data.</text>
</comment>
<evidence type="ECO:0000313" key="5">
    <source>
        <dbReference type="Proteomes" id="UP000176998"/>
    </source>
</evidence>
<dbReference type="Pfam" id="PF00026">
    <property type="entry name" value="Asp"/>
    <property type="match status" value="1"/>
</dbReference>
<dbReference type="GeneID" id="34558066"/>
<dbReference type="SUPFAM" id="SSF50630">
    <property type="entry name" value="Acid proteases"/>
    <property type="match status" value="1"/>
</dbReference>
<keyword evidence="2" id="KW-0472">Membrane</keyword>
<proteinExistence type="predicted"/>
<protein>
    <recommendedName>
        <fullName evidence="3">Peptidase A1 domain-containing protein</fullName>
    </recommendedName>
</protein>
<gene>
    <name evidence="4" type="ORF">CORC01_04909</name>
</gene>
<dbReference type="RefSeq" id="XP_022476918.1">
    <property type="nucleotide sequence ID" value="XM_022616556.1"/>
</dbReference>
<keyword evidence="2" id="KW-0812">Transmembrane</keyword>
<organism evidence="4 5">
    <name type="scientific">Colletotrichum orchidophilum</name>
    <dbReference type="NCBI Taxonomy" id="1209926"/>
    <lineage>
        <taxon>Eukaryota</taxon>
        <taxon>Fungi</taxon>
        <taxon>Dikarya</taxon>
        <taxon>Ascomycota</taxon>
        <taxon>Pezizomycotina</taxon>
        <taxon>Sordariomycetes</taxon>
        <taxon>Hypocreomycetidae</taxon>
        <taxon>Glomerellales</taxon>
        <taxon>Glomerellaceae</taxon>
        <taxon>Colletotrichum</taxon>
    </lineage>
</organism>